<dbReference type="EMBL" id="CAXIEN010000080">
    <property type="protein sequence ID" value="CAL1274843.1"/>
    <property type="molecule type" value="Genomic_DNA"/>
</dbReference>
<reference evidence="1 2" key="1">
    <citation type="submission" date="2024-04" db="EMBL/GenBank/DDBJ databases">
        <authorList>
            <person name="Rising A."/>
            <person name="Reimegard J."/>
            <person name="Sonavane S."/>
            <person name="Akerstrom W."/>
            <person name="Nylinder S."/>
            <person name="Hedman E."/>
            <person name="Kallberg Y."/>
        </authorList>
    </citation>
    <scope>NUCLEOTIDE SEQUENCE [LARGE SCALE GENOMIC DNA]</scope>
</reference>
<sequence length="208" mass="24513">MGMFSARLVSARTVRRCLQQRGLSARRTLFRLPLTIQHRKRRRVWCTVRQSWIQGWYSLIFSDEYWFCVQYSDGRIRVWRLQGDRTLPDCIRYRLTGPAPGVMIWAANWYTTRTSIVQIDGILNADRYISVILRLVAVPYLRDLPNKIMQDHMLQVVFGPSSIHRVLNRCFVQHGLQICHPNIWSLVAERLARHLSPANTIDEVDHRL</sequence>
<dbReference type="Gene3D" id="3.30.420.10">
    <property type="entry name" value="Ribonuclease H-like superfamily/Ribonuclease H"/>
    <property type="match status" value="1"/>
</dbReference>
<dbReference type="InterPro" id="IPR036397">
    <property type="entry name" value="RNaseH_sf"/>
</dbReference>
<dbReference type="AlphaFoldDB" id="A0AAV1ZSL6"/>
<keyword evidence="2" id="KW-1185">Reference proteome</keyword>
<evidence type="ECO:0000313" key="2">
    <source>
        <dbReference type="Proteomes" id="UP001497382"/>
    </source>
</evidence>
<comment type="caution">
    <text evidence="1">The sequence shown here is derived from an EMBL/GenBank/DDBJ whole genome shotgun (WGS) entry which is preliminary data.</text>
</comment>
<dbReference type="Proteomes" id="UP001497382">
    <property type="component" value="Unassembled WGS sequence"/>
</dbReference>
<protein>
    <recommendedName>
        <fullName evidence="3">Transposase</fullName>
    </recommendedName>
</protein>
<organism evidence="1 2">
    <name type="scientific">Larinioides sclopetarius</name>
    <dbReference type="NCBI Taxonomy" id="280406"/>
    <lineage>
        <taxon>Eukaryota</taxon>
        <taxon>Metazoa</taxon>
        <taxon>Ecdysozoa</taxon>
        <taxon>Arthropoda</taxon>
        <taxon>Chelicerata</taxon>
        <taxon>Arachnida</taxon>
        <taxon>Araneae</taxon>
        <taxon>Araneomorphae</taxon>
        <taxon>Entelegynae</taxon>
        <taxon>Araneoidea</taxon>
        <taxon>Araneidae</taxon>
        <taxon>Larinioides</taxon>
    </lineage>
</organism>
<name>A0AAV1ZSL6_9ARAC</name>
<proteinExistence type="predicted"/>
<evidence type="ECO:0008006" key="3">
    <source>
        <dbReference type="Google" id="ProtNLM"/>
    </source>
</evidence>
<gene>
    <name evidence="1" type="ORF">LARSCL_LOCUS7738</name>
</gene>
<evidence type="ECO:0000313" key="1">
    <source>
        <dbReference type="EMBL" id="CAL1274843.1"/>
    </source>
</evidence>
<accession>A0AAV1ZSL6</accession>
<dbReference type="GO" id="GO:0003676">
    <property type="term" value="F:nucleic acid binding"/>
    <property type="evidence" value="ECO:0007669"/>
    <property type="project" value="InterPro"/>
</dbReference>